<organism evidence="2 3">
    <name type="scientific">Carnobacterium viridans</name>
    <dbReference type="NCBI Taxonomy" id="174587"/>
    <lineage>
        <taxon>Bacteria</taxon>
        <taxon>Bacillati</taxon>
        <taxon>Bacillota</taxon>
        <taxon>Bacilli</taxon>
        <taxon>Lactobacillales</taxon>
        <taxon>Carnobacteriaceae</taxon>
        <taxon>Carnobacterium</taxon>
    </lineage>
</organism>
<name>A0A1H1B337_9LACT</name>
<sequence>MKLYIKEKRFSWRDQLIIRNEKDEKVYTVKSERISIGNKVHVYNQANEIVVSIEEKKMGFSPKYVIYQQNEKIAEVKREKNIFGPDYDIEKINWKIKGNVEKEDYEIKEGYTEVASFKKKLFSYGDTFVLETKNEKDAPLALGIVIAIWCLELDEQDKT</sequence>
<dbReference type="EMBL" id="FNJW01000008">
    <property type="protein sequence ID" value="SDQ46349.1"/>
    <property type="molecule type" value="Genomic_DNA"/>
</dbReference>
<dbReference type="RefSeq" id="WP_089978781.1">
    <property type="nucleotide sequence ID" value="NZ_CP084916.1"/>
</dbReference>
<dbReference type="InterPro" id="IPR007612">
    <property type="entry name" value="LOR"/>
</dbReference>
<accession>A0A1H1B337</accession>
<evidence type="ECO:0000313" key="2">
    <source>
        <dbReference type="EMBL" id="SDQ46349.1"/>
    </source>
</evidence>
<proteinExistence type="inferred from homology"/>
<gene>
    <name evidence="2" type="ORF">SAMN04487752_2400</name>
</gene>
<dbReference type="InterPro" id="IPR038595">
    <property type="entry name" value="LOR_sf"/>
</dbReference>
<keyword evidence="3" id="KW-1185">Reference proteome</keyword>
<dbReference type="Pfam" id="PF04525">
    <property type="entry name" value="LOR"/>
    <property type="match status" value="1"/>
</dbReference>
<evidence type="ECO:0000256" key="1">
    <source>
        <dbReference type="ARBA" id="ARBA00005437"/>
    </source>
</evidence>
<dbReference type="AlphaFoldDB" id="A0A1H1B337"/>
<dbReference type="Gene3D" id="2.40.160.200">
    <property type="entry name" value="LURP1-related"/>
    <property type="match status" value="1"/>
</dbReference>
<dbReference type="SUPFAM" id="SSF54518">
    <property type="entry name" value="Tubby C-terminal domain-like"/>
    <property type="match status" value="1"/>
</dbReference>
<dbReference type="Proteomes" id="UP000199481">
    <property type="component" value="Unassembled WGS sequence"/>
</dbReference>
<evidence type="ECO:0000313" key="3">
    <source>
        <dbReference type="Proteomes" id="UP000199481"/>
    </source>
</evidence>
<comment type="similarity">
    <text evidence="1">Belongs to the LOR family.</text>
</comment>
<protein>
    <submittedName>
        <fullName evidence="2">Uncharacterized protein YxjI</fullName>
    </submittedName>
</protein>
<reference evidence="3" key="1">
    <citation type="submission" date="2016-10" db="EMBL/GenBank/DDBJ databases">
        <authorList>
            <person name="Varghese N."/>
            <person name="Submissions S."/>
        </authorList>
    </citation>
    <scope>NUCLEOTIDE SEQUENCE [LARGE SCALE GENOMIC DNA]</scope>
    <source>
        <strain evidence="3">MPL-11</strain>
    </source>
</reference>
<dbReference type="OrthoDB" id="652307at2"/>
<dbReference type="InterPro" id="IPR025659">
    <property type="entry name" value="Tubby-like_C"/>
</dbReference>